<comment type="caution">
    <text evidence="1">The sequence shown here is derived from an EMBL/GenBank/DDBJ whole genome shotgun (WGS) entry which is preliminary data.</text>
</comment>
<sequence length="262" mass="30692">MRRIMDPLSNKKYDRNEFSQCVEHFSFTKAIFKIVSPEGKFLDEDKLREFEKFEVLLQDATCVLYPELEKKDEKKVAKRGIYRVFSGLRFFTYVLLDATRLESNIRKTTFEGFVNSVIYVGKGCGERPLSHMKDAKSTQNNRKQHYLAGLNVEGMGVIVADGGDRYSYCHEAFVREDCMMQLYPKTFLLNGVSGHTSKFDEYAEWASEYQQVLVGDAIQIDESTKYEFGIYCLWRKYQAFLVEKNPIIRFENCECKYKKRSK</sequence>
<organism evidence="1 2">
    <name type="scientific">Steinernema hermaphroditum</name>
    <dbReference type="NCBI Taxonomy" id="289476"/>
    <lineage>
        <taxon>Eukaryota</taxon>
        <taxon>Metazoa</taxon>
        <taxon>Ecdysozoa</taxon>
        <taxon>Nematoda</taxon>
        <taxon>Chromadorea</taxon>
        <taxon>Rhabditida</taxon>
        <taxon>Tylenchina</taxon>
        <taxon>Panagrolaimomorpha</taxon>
        <taxon>Strongyloidoidea</taxon>
        <taxon>Steinernematidae</taxon>
        <taxon>Steinernema</taxon>
    </lineage>
</organism>
<dbReference type="Proteomes" id="UP001175271">
    <property type="component" value="Unassembled WGS sequence"/>
</dbReference>
<proteinExistence type="predicted"/>
<dbReference type="Pfam" id="PF22945">
    <property type="entry name" value="LEM-3_GIY-YIG"/>
    <property type="match status" value="1"/>
</dbReference>
<evidence type="ECO:0000313" key="2">
    <source>
        <dbReference type="Proteomes" id="UP001175271"/>
    </source>
</evidence>
<accession>A0AA39HG47</accession>
<reference evidence="1" key="1">
    <citation type="submission" date="2023-06" db="EMBL/GenBank/DDBJ databases">
        <title>Genomic analysis of the entomopathogenic nematode Steinernema hermaphroditum.</title>
        <authorList>
            <person name="Schwarz E.M."/>
            <person name="Heppert J.K."/>
            <person name="Baniya A."/>
            <person name="Schwartz H.T."/>
            <person name="Tan C.-H."/>
            <person name="Antoshechkin I."/>
            <person name="Sternberg P.W."/>
            <person name="Goodrich-Blair H."/>
            <person name="Dillman A.R."/>
        </authorList>
    </citation>
    <scope>NUCLEOTIDE SEQUENCE</scope>
    <source>
        <strain evidence="1">PS9179</strain>
        <tissue evidence="1">Whole animal</tissue>
    </source>
</reference>
<dbReference type="AlphaFoldDB" id="A0AA39HG47"/>
<evidence type="ECO:0000313" key="1">
    <source>
        <dbReference type="EMBL" id="KAK0405232.1"/>
    </source>
</evidence>
<gene>
    <name evidence="1" type="ORF">QR680_017869</name>
</gene>
<dbReference type="EMBL" id="JAUCMV010000004">
    <property type="protein sequence ID" value="KAK0405232.1"/>
    <property type="molecule type" value="Genomic_DNA"/>
</dbReference>
<protein>
    <submittedName>
        <fullName evidence="1">Uncharacterized protein</fullName>
    </submittedName>
</protein>
<name>A0AA39HG47_9BILA</name>
<keyword evidence="2" id="KW-1185">Reference proteome</keyword>